<dbReference type="Gene3D" id="3.40.50.300">
    <property type="entry name" value="P-loop containing nucleotide triphosphate hydrolases"/>
    <property type="match status" value="1"/>
</dbReference>
<keyword evidence="11" id="KW-1185">Reference proteome</keyword>
<dbReference type="InterPro" id="IPR036640">
    <property type="entry name" value="ABC1_TM_sf"/>
</dbReference>
<evidence type="ECO:0000313" key="10">
    <source>
        <dbReference type="EMBL" id="EKB47410.1"/>
    </source>
</evidence>
<dbReference type="GO" id="GO:0005524">
    <property type="term" value="F:ATP binding"/>
    <property type="evidence" value="ECO:0007669"/>
    <property type="project" value="UniProtKB-KW"/>
</dbReference>
<evidence type="ECO:0000313" key="11">
    <source>
        <dbReference type="Proteomes" id="UP000004478"/>
    </source>
</evidence>
<feature type="transmembrane region" description="Helical" evidence="7">
    <location>
        <begin position="171"/>
        <end position="194"/>
    </location>
</feature>
<keyword evidence="4" id="KW-0067">ATP-binding</keyword>
<evidence type="ECO:0000256" key="3">
    <source>
        <dbReference type="ARBA" id="ARBA00022741"/>
    </source>
</evidence>
<dbReference type="Proteomes" id="UP000004478">
    <property type="component" value="Unassembled WGS sequence"/>
</dbReference>
<dbReference type="InterPro" id="IPR003593">
    <property type="entry name" value="AAA+_ATPase"/>
</dbReference>
<dbReference type="OrthoDB" id="9769115at2"/>
<proteinExistence type="predicted"/>
<keyword evidence="3" id="KW-0547">Nucleotide-binding</keyword>
<feature type="transmembrane region" description="Helical" evidence="7">
    <location>
        <begin position="146"/>
        <end position="165"/>
    </location>
</feature>
<comment type="caution">
    <text evidence="10">The sequence shown here is derived from an EMBL/GenBank/DDBJ whole genome shotgun (WGS) entry which is preliminary data.</text>
</comment>
<keyword evidence="5 7" id="KW-1133">Transmembrane helix</keyword>
<evidence type="ECO:0000256" key="5">
    <source>
        <dbReference type="ARBA" id="ARBA00022989"/>
    </source>
</evidence>
<evidence type="ECO:0000259" key="9">
    <source>
        <dbReference type="PROSITE" id="PS50929"/>
    </source>
</evidence>
<dbReference type="SUPFAM" id="SSF52540">
    <property type="entry name" value="P-loop containing nucleoside triphosphate hydrolases"/>
    <property type="match status" value="1"/>
</dbReference>
<dbReference type="PANTHER" id="PTHR43394:SF1">
    <property type="entry name" value="ATP-BINDING CASSETTE SUB-FAMILY B MEMBER 10, MITOCHONDRIAL"/>
    <property type="match status" value="1"/>
</dbReference>
<dbReference type="CDD" id="cd03228">
    <property type="entry name" value="ABCC_MRP_Like"/>
    <property type="match status" value="1"/>
</dbReference>
<feature type="transmembrane region" description="Helical" evidence="7">
    <location>
        <begin position="70"/>
        <end position="96"/>
    </location>
</feature>
<evidence type="ECO:0000256" key="4">
    <source>
        <dbReference type="ARBA" id="ARBA00022840"/>
    </source>
</evidence>
<feature type="domain" description="ABC transporter" evidence="8">
    <location>
        <begin position="350"/>
        <end position="590"/>
    </location>
</feature>
<dbReference type="SUPFAM" id="SSF90123">
    <property type="entry name" value="ABC transporter transmembrane region"/>
    <property type="match status" value="1"/>
</dbReference>
<dbReference type="PROSITE" id="PS50893">
    <property type="entry name" value="ABC_TRANSPORTER_2"/>
    <property type="match status" value="1"/>
</dbReference>
<dbReference type="InterPro" id="IPR017871">
    <property type="entry name" value="ABC_transporter-like_CS"/>
</dbReference>
<dbReference type="GO" id="GO:0015421">
    <property type="term" value="F:ABC-type oligopeptide transporter activity"/>
    <property type="evidence" value="ECO:0007669"/>
    <property type="project" value="TreeGrafter"/>
</dbReference>
<dbReference type="Gene3D" id="1.20.1560.10">
    <property type="entry name" value="ABC transporter type 1, transmembrane domain"/>
    <property type="match status" value="1"/>
</dbReference>
<reference evidence="10 11" key="1">
    <citation type="journal article" date="2012" name="J. Bacteriol.">
        <title>Draft Genome Sequence of Cecembia lonarensis Strain LW9T, Isolated from Lonar Lake, a Haloalkaline Lake in India.</title>
        <authorList>
            <person name="Shivaji S."/>
            <person name="Ara S."/>
            <person name="Singh A."/>
            <person name="Pinnaka A.K."/>
        </authorList>
    </citation>
    <scope>NUCLEOTIDE SEQUENCE [LARGE SCALE GENOMIC DNA]</scope>
    <source>
        <strain evidence="10 11">LW9</strain>
    </source>
</reference>
<dbReference type="GO" id="GO:0005886">
    <property type="term" value="C:plasma membrane"/>
    <property type="evidence" value="ECO:0007669"/>
    <property type="project" value="UniProtKB-SubCell"/>
</dbReference>
<keyword evidence="2 7" id="KW-0812">Transmembrane</keyword>
<evidence type="ECO:0000259" key="8">
    <source>
        <dbReference type="PROSITE" id="PS50893"/>
    </source>
</evidence>
<comment type="subcellular location">
    <subcellularLocation>
        <location evidence="1">Cell membrane</location>
        <topology evidence="1">Multi-pass membrane protein</topology>
    </subcellularLocation>
</comment>
<dbReference type="AlphaFoldDB" id="K1KTA6"/>
<evidence type="ECO:0000256" key="6">
    <source>
        <dbReference type="ARBA" id="ARBA00023136"/>
    </source>
</evidence>
<dbReference type="InterPro" id="IPR011527">
    <property type="entry name" value="ABC1_TM_dom"/>
</dbReference>
<organism evidence="10 11">
    <name type="scientific">Cecembia lonarensis (strain CCUG 58316 / KCTC 22772 / LW9)</name>
    <dbReference type="NCBI Taxonomy" id="1225176"/>
    <lineage>
        <taxon>Bacteria</taxon>
        <taxon>Pseudomonadati</taxon>
        <taxon>Bacteroidota</taxon>
        <taxon>Cytophagia</taxon>
        <taxon>Cytophagales</taxon>
        <taxon>Cyclobacteriaceae</taxon>
        <taxon>Cecembia</taxon>
    </lineage>
</organism>
<dbReference type="InterPro" id="IPR027417">
    <property type="entry name" value="P-loop_NTPase"/>
</dbReference>
<dbReference type="GO" id="GO:0016887">
    <property type="term" value="F:ATP hydrolysis activity"/>
    <property type="evidence" value="ECO:0007669"/>
    <property type="project" value="InterPro"/>
</dbReference>
<gene>
    <name evidence="10" type="primary">apxIB_2</name>
    <name evidence="10" type="ORF">B879_03996</name>
</gene>
<dbReference type="PANTHER" id="PTHR43394">
    <property type="entry name" value="ATP-DEPENDENT PERMEASE MDL1, MITOCHONDRIAL"/>
    <property type="match status" value="1"/>
</dbReference>
<name>K1KTA6_CECL9</name>
<dbReference type="EMBL" id="AMGM01000133">
    <property type="protein sequence ID" value="EKB47410.1"/>
    <property type="molecule type" value="Genomic_DNA"/>
</dbReference>
<evidence type="ECO:0000256" key="1">
    <source>
        <dbReference type="ARBA" id="ARBA00004651"/>
    </source>
</evidence>
<dbReference type="Pfam" id="PF00005">
    <property type="entry name" value="ABC_tran"/>
    <property type="match status" value="1"/>
</dbReference>
<protein>
    <submittedName>
        <fullName evidence="10">RTX-I toxin determinant B</fullName>
    </submittedName>
</protein>
<dbReference type="RefSeq" id="WP_009187016.1">
    <property type="nucleotide sequence ID" value="NZ_AMGM01000133.1"/>
</dbReference>
<evidence type="ECO:0000256" key="2">
    <source>
        <dbReference type="ARBA" id="ARBA00022692"/>
    </source>
</evidence>
<accession>K1KTA6</accession>
<feature type="domain" description="ABC transmembrane type-1" evidence="9">
    <location>
        <begin position="35"/>
        <end position="316"/>
    </location>
</feature>
<sequence>MELKRIFREFSFSAYQRALGLLWGTSPQMLLLQGALYLLQSALPVGILYATKQLFDAIIEEGSTYEEVLWWMLVLLGIQLFSTALSQFNAYIAGLFQQQLTDKSSAIIIEKSIRIPYPYFEDHAYHDSLHLAQSQAIYKLPYLHQLILDTFSNALALLLLLGYFFSLISAYAWIILLIAIPLAMVKWFSGYLLYRLEARIIPKERESDYYHSVLTQEAFAHEIRTLNFGEALLNRFKDIRKYIYGEKKNLQRRLLGYSILAEMAEVVVLFLVLIGIAKQAFFGALAISLLVVYIQGIQRMQTHLKNFLNSLVALIQQRIFLADLFKFLDIPLPEDKQEEAQAFPANDCSISIRGLSFAYPQTDRKVLSEVNMDFHQGKVIGIVGANGSGKSTLVKLLAGLYHPEEGEISYGRIPLGEIGKQAFRENALILFQDFQKYYFSVEDIISLGKEVKEDHERRLAGAIEASQSADFVYRLEEGAQTKMGRIFQGGKNLSGGQWQKLAVARAFYRDPKVIVLDEPTSAMDAITETEVFRHFKSQARDKVIILITHRLYNLKDADYIYVMEEGRIAQEGRFEALVEKGGLFQDLYRNQSF</sequence>
<feature type="transmembrane region" description="Helical" evidence="7">
    <location>
        <begin position="30"/>
        <end position="50"/>
    </location>
</feature>
<evidence type="ECO:0000256" key="7">
    <source>
        <dbReference type="SAM" id="Phobius"/>
    </source>
</evidence>
<dbReference type="InterPro" id="IPR003439">
    <property type="entry name" value="ABC_transporter-like_ATP-bd"/>
</dbReference>
<dbReference type="PROSITE" id="PS50929">
    <property type="entry name" value="ABC_TM1F"/>
    <property type="match status" value="1"/>
</dbReference>
<dbReference type="SMART" id="SM00382">
    <property type="entry name" value="AAA"/>
    <property type="match status" value="1"/>
</dbReference>
<feature type="transmembrane region" description="Helical" evidence="7">
    <location>
        <begin position="254"/>
        <end position="274"/>
    </location>
</feature>
<dbReference type="PROSITE" id="PS00211">
    <property type="entry name" value="ABC_TRANSPORTER_1"/>
    <property type="match status" value="1"/>
</dbReference>
<keyword evidence="6 7" id="KW-0472">Membrane</keyword>
<feature type="transmembrane region" description="Helical" evidence="7">
    <location>
        <begin position="280"/>
        <end position="297"/>
    </location>
</feature>
<dbReference type="InterPro" id="IPR039421">
    <property type="entry name" value="Type_1_exporter"/>
</dbReference>
<dbReference type="PATRIC" id="fig|1225176.3.peg.4265"/>